<evidence type="ECO:0000256" key="7">
    <source>
        <dbReference type="SAM" id="Phobius"/>
    </source>
</evidence>
<evidence type="ECO:0000256" key="2">
    <source>
        <dbReference type="ARBA" id="ARBA00012438"/>
    </source>
</evidence>
<dbReference type="CDD" id="cd16922">
    <property type="entry name" value="HATPase_EvgS-ArcB-TorS-like"/>
    <property type="match status" value="1"/>
</dbReference>
<dbReference type="PRINTS" id="PR00344">
    <property type="entry name" value="BCTRLSENSOR"/>
</dbReference>
<dbReference type="InterPro" id="IPR036890">
    <property type="entry name" value="HATPase_C_sf"/>
</dbReference>
<dbReference type="PANTHER" id="PTHR43711:SF1">
    <property type="entry name" value="HISTIDINE KINASE 1"/>
    <property type="match status" value="1"/>
</dbReference>
<keyword evidence="7" id="KW-0472">Membrane</keyword>
<evidence type="ECO:0000256" key="6">
    <source>
        <dbReference type="ARBA" id="ARBA00023012"/>
    </source>
</evidence>
<evidence type="ECO:0000313" key="10">
    <source>
        <dbReference type="Proteomes" id="UP001528920"/>
    </source>
</evidence>
<organism evidence="9 10">
    <name type="scientific">Paralabilibaculum antarcticum</name>
    <dbReference type="NCBI Taxonomy" id="2912572"/>
    <lineage>
        <taxon>Bacteria</taxon>
        <taxon>Pseudomonadati</taxon>
        <taxon>Bacteroidota</taxon>
        <taxon>Bacteroidia</taxon>
        <taxon>Marinilabiliales</taxon>
        <taxon>Marinifilaceae</taxon>
        <taxon>Paralabilibaculum</taxon>
    </lineage>
</organism>
<dbReference type="InterPro" id="IPR036097">
    <property type="entry name" value="HisK_dim/P_sf"/>
</dbReference>
<dbReference type="SMART" id="SM00388">
    <property type="entry name" value="HisKA"/>
    <property type="match status" value="1"/>
</dbReference>
<dbReference type="Proteomes" id="UP001528920">
    <property type="component" value="Unassembled WGS sequence"/>
</dbReference>
<comment type="caution">
    <text evidence="9">The sequence shown here is derived from an EMBL/GenBank/DDBJ whole genome shotgun (WGS) entry which is preliminary data.</text>
</comment>
<keyword evidence="10" id="KW-1185">Reference proteome</keyword>
<dbReference type="InterPro" id="IPR005467">
    <property type="entry name" value="His_kinase_dom"/>
</dbReference>
<dbReference type="SUPFAM" id="SSF55874">
    <property type="entry name" value="ATPase domain of HSP90 chaperone/DNA topoisomerase II/histidine kinase"/>
    <property type="match status" value="1"/>
</dbReference>
<proteinExistence type="predicted"/>
<keyword evidence="7" id="KW-0812">Transmembrane</keyword>
<dbReference type="InterPro" id="IPR004358">
    <property type="entry name" value="Sig_transdc_His_kin-like_C"/>
</dbReference>
<keyword evidence="5" id="KW-0418">Kinase</keyword>
<dbReference type="Pfam" id="PF02518">
    <property type="entry name" value="HATPase_c"/>
    <property type="match status" value="1"/>
</dbReference>
<dbReference type="GO" id="GO:0005524">
    <property type="term" value="F:ATP binding"/>
    <property type="evidence" value="ECO:0007669"/>
    <property type="project" value="UniProtKB-KW"/>
</dbReference>
<dbReference type="EMBL" id="JAKJSC010000005">
    <property type="protein sequence ID" value="MDE5419691.1"/>
    <property type="molecule type" value="Genomic_DNA"/>
</dbReference>
<keyword evidence="3" id="KW-0597">Phosphoprotein</keyword>
<dbReference type="RefSeq" id="WP_275111020.1">
    <property type="nucleotide sequence ID" value="NZ_JAKJSC010000005.1"/>
</dbReference>
<feature type="domain" description="Histidine kinase" evidence="8">
    <location>
        <begin position="418"/>
        <end position="636"/>
    </location>
</feature>
<dbReference type="Gene3D" id="1.10.287.130">
    <property type="match status" value="1"/>
</dbReference>
<dbReference type="InterPro" id="IPR003594">
    <property type="entry name" value="HATPase_dom"/>
</dbReference>
<keyword evidence="7" id="KW-1133">Transmembrane helix</keyword>
<keyword evidence="4" id="KW-0808">Transferase</keyword>
<keyword evidence="6" id="KW-0902">Two-component regulatory system</keyword>
<keyword evidence="9" id="KW-0547">Nucleotide-binding</keyword>
<dbReference type="Pfam" id="PF00512">
    <property type="entry name" value="HisKA"/>
    <property type="match status" value="1"/>
</dbReference>
<comment type="catalytic activity">
    <reaction evidence="1">
        <text>ATP + protein L-histidine = ADP + protein N-phospho-L-histidine.</text>
        <dbReference type="EC" id="2.7.13.3"/>
    </reaction>
</comment>
<name>A0ABT5VW88_9BACT</name>
<evidence type="ECO:0000256" key="5">
    <source>
        <dbReference type="ARBA" id="ARBA00022777"/>
    </source>
</evidence>
<dbReference type="SUPFAM" id="SSF47384">
    <property type="entry name" value="Homodimeric domain of signal transducing histidine kinase"/>
    <property type="match status" value="1"/>
</dbReference>
<feature type="transmembrane region" description="Helical" evidence="7">
    <location>
        <begin position="359"/>
        <end position="381"/>
    </location>
</feature>
<dbReference type="InterPro" id="IPR003661">
    <property type="entry name" value="HisK_dim/P_dom"/>
</dbReference>
<dbReference type="Pfam" id="PF04392">
    <property type="entry name" value="ABC_sub_bind"/>
    <property type="match status" value="1"/>
</dbReference>
<dbReference type="InterPro" id="IPR007487">
    <property type="entry name" value="ABC_transpt-TYRBP-like"/>
</dbReference>
<evidence type="ECO:0000259" key="8">
    <source>
        <dbReference type="PROSITE" id="PS50109"/>
    </source>
</evidence>
<evidence type="ECO:0000256" key="1">
    <source>
        <dbReference type="ARBA" id="ARBA00000085"/>
    </source>
</evidence>
<reference evidence="9 10" key="1">
    <citation type="submission" date="2022-01" db="EMBL/GenBank/DDBJ databases">
        <title>Labilibaculum sp. nov, a marine bacterium isolated from Antarctica.</title>
        <authorList>
            <person name="Dai W."/>
        </authorList>
    </citation>
    <scope>NUCLEOTIDE SEQUENCE [LARGE SCALE GENOMIC DNA]</scope>
    <source>
        <strain evidence="9 10">DW002</strain>
    </source>
</reference>
<evidence type="ECO:0000313" key="9">
    <source>
        <dbReference type="EMBL" id="MDE5419691.1"/>
    </source>
</evidence>
<dbReference type="EC" id="2.7.13.3" evidence="2"/>
<keyword evidence="9" id="KW-0067">ATP-binding</keyword>
<accession>A0ABT5VW88</accession>
<protein>
    <recommendedName>
        <fullName evidence="2">histidine kinase</fullName>
        <ecNumber evidence="2">2.7.13.3</ecNumber>
    </recommendedName>
</protein>
<evidence type="ECO:0000256" key="3">
    <source>
        <dbReference type="ARBA" id="ARBA00022553"/>
    </source>
</evidence>
<sequence length="643" mass="73163">MNSFDPKIIHNALRYFCLALIISLFFSSGAYSFPLHQNTNQEFKLLTKKKVLILHSYHEGFYWTDRIMKGINTVFENEDVETFTNYMDTKRCSDSAYFQQLKDIYHHKYSNIQFDAILSSDDNALNFLIDYGDELFPNVPIVFCGINDFQPERIQRNENITGIYESYDVLGTVNLIRELHPNIKEIAVIYDATVSGMAFQNRMTRVESILKDSIDFKHLYDLDLKDLHMQLSNLPKDAAVIWGIYIRTPQGEVLTSEQSLEFTKSATKLPIYCIWDVVGQGVIGGKITSPVFQGEEAAKIAIRLIKGTKANEIEVSGSPMIHKFDYNALENHGISTSELPENSIIVNESYSFFKQYKTLIWTVSIIIIVLVFIVLVLSHLLQKINTTSKVLQITNNRLAIAKEKAEESDRLKTSFLANLSHEIRTPMNGIIGFAELLDYKEITIEKQKRYLHMIKESGHRMLVLINNLVDISKIETGQITCQTKTTNINQLMDNTYDFFKPLAEKSNLSLAYQSQLPNTDCLIEIDSLHLEQVLTNLLTNAIKFTKEGQVHFSYQAQNDQLYFSVKDTGPGIHPEMKDIVFERFRQADTKAFHAEEGSGLGLAISKSLIQLMGGEIGVNSTLGDGAEFYFTIPYVKTPQTVNS</sequence>
<gene>
    <name evidence="9" type="ORF">L3049_16990</name>
</gene>
<dbReference type="PANTHER" id="PTHR43711">
    <property type="entry name" value="TWO-COMPONENT HISTIDINE KINASE"/>
    <property type="match status" value="1"/>
</dbReference>
<dbReference type="InterPro" id="IPR050736">
    <property type="entry name" value="Sensor_HK_Regulatory"/>
</dbReference>
<dbReference type="PROSITE" id="PS50109">
    <property type="entry name" value="HIS_KIN"/>
    <property type="match status" value="1"/>
</dbReference>
<dbReference type="Gene3D" id="3.30.565.10">
    <property type="entry name" value="Histidine kinase-like ATPase, C-terminal domain"/>
    <property type="match status" value="1"/>
</dbReference>
<dbReference type="CDD" id="cd00082">
    <property type="entry name" value="HisKA"/>
    <property type="match status" value="1"/>
</dbReference>
<evidence type="ECO:0000256" key="4">
    <source>
        <dbReference type="ARBA" id="ARBA00022679"/>
    </source>
</evidence>
<dbReference type="SMART" id="SM00387">
    <property type="entry name" value="HATPase_c"/>
    <property type="match status" value="1"/>
</dbReference>